<keyword evidence="1" id="KW-1133">Transmembrane helix</keyword>
<comment type="caution">
    <text evidence="2">The sequence shown here is derived from an EMBL/GenBank/DDBJ whole genome shotgun (WGS) entry which is preliminary data.</text>
</comment>
<dbReference type="RefSeq" id="WP_081169261.1">
    <property type="nucleotide sequence ID" value="NZ_LWBP01000207.1"/>
</dbReference>
<gene>
    <name evidence="2" type="ORF">A4R26_27545</name>
</gene>
<dbReference type="AlphaFoldDB" id="A0A1V9F7P0"/>
<reference evidence="3" key="1">
    <citation type="submission" date="2016-04" db="EMBL/GenBank/DDBJ databases">
        <authorList>
            <person name="Chen L."/>
            <person name="Zhuang W."/>
            <person name="Wang G."/>
        </authorList>
    </citation>
    <scope>NUCLEOTIDE SEQUENCE [LARGE SCALE GENOMIC DNA]</scope>
    <source>
        <strain evidence="3">208</strain>
    </source>
</reference>
<evidence type="ECO:0000313" key="3">
    <source>
        <dbReference type="Proteomes" id="UP000192276"/>
    </source>
</evidence>
<feature type="transmembrane region" description="Helical" evidence="1">
    <location>
        <begin position="73"/>
        <end position="93"/>
    </location>
</feature>
<dbReference type="STRING" id="550983.A4R26_27545"/>
<accession>A0A1V9F7P0</accession>
<proteinExistence type="predicted"/>
<name>A0A1V9F7P0_9BACT</name>
<keyword evidence="1" id="KW-0812">Transmembrane</keyword>
<sequence length="695" mass="79647">MRNELEQISIIEKYLNNELSAEEKAAFEKNLQADPQLQEALTLQQEIMKGIDNLSMKQKIHWAKKRYYRNRNITRWGLTSLIVIAVVTAIIIYSGKNKSQSSIKELPALPAFNEQHRNEWADADKKIPPQKFLITMGRDTIVETKAGMIIQVPANGFLTGDKQPVTGQIELTIKEAMDAAGIISAGLSSTSGDQLLESAGMFLIDARQNENILAVNPVAGLYLELPTDTIHPGMKLFSGKRMTDGRIDWVAPQPLERTLTPVDINQLNFYPPRYLDSLAKWGYNTNNKKFTDSLYYSYSHFFREYETAVEESRESYGANSYNNINECAINPAKIKAIWGEKYQNTLLATREFEERLNQIHQTGKNVVLDLYVNNLDKTLSEIDSMAVKNLKGAFKQRFLAFAARHDGAIKINSALTQKLRQYYDTKTKTFMDAVAQTRRAFWEKQEHLDKEANQKQTAHTMDSLKRIADRFNEELQLNLKRTYSQLGYNSPPRLPGANVYKARITATGWYNVDRIVTEATITRTTLNISDAATGKNASIRYEPVSFAVNNAPQYDDLYIYLLPEKLNSFIRLPVANDKYTERLNELIKYKLVCVGYKGEQAFYYMQPGIEPKAYTNIELQSVSASELNRLLNREGNGRHEAGIQKDLAFYLYYKKESQRQKHNLELLEFTWKVQTIIWYYRGEGVPCCCFGDSYK</sequence>
<evidence type="ECO:0000313" key="2">
    <source>
        <dbReference type="EMBL" id="OQP54433.1"/>
    </source>
</evidence>
<dbReference type="OrthoDB" id="1488726at2"/>
<keyword evidence="1" id="KW-0472">Membrane</keyword>
<dbReference type="EMBL" id="LWBP01000207">
    <property type="protein sequence ID" value="OQP54433.1"/>
    <property type="molecule type" value="Genomic_DNA"/>
</dbReference>
<keyword evidence="3" id="KW-1185">Reference proteome</keyword>
<protein>
    <submittedName>
        <fullName evidence="2">Uncharacterized protein</fullName>
    </submittedName>
</protein>
<organism evidence="2 3">
    <name type="scientific">Niastella populi</name>
    <dbReference type="NCBI Taxonomy" id="550983"/>
    <lineage>
        <taxon>Bacteria</taxon>
        <taxon>Pseudomonadati</taxon>
        <taxon>Bacteroidota</taxon>
        <taxon>Chitinophagia</taxon>
        <taxon>Chitinophagales</taxon>
        <taxon>Chitinophagaceae</taxon>
        <taxon>Niastella</taxon>
    </lineage>
</organism>
<dbReference type="Proteomes" id="UP000192276">
    <property type="component" value="Unassembled WGS sequence"/>
</dbReference>
<evidence type="ECO:0000256" key="1">
    <source>
        <dbReference type="SAM" id="Phobius"/>
    </source>
</evidence>